<dbReference type="Gene3D" id="3.30.479.30">
    <property type="entry name" value="Band 7 domain"/>
    <property type="match status" value="1"/>
</dbReference>
<dbReference type="EMBL" id="JAGEMK010000002">
    <property type="protein sequence ID" value="MBO1751334.1"/>
    <property type="molecule type" value="Genomic_DNA"/>
</dbReference>
<dbReference type="InterPro" id="IPR001972">
    <property type="entry name" value="Stomatin_HflK_fam"/>
</dbReference>
<dbReference type="InterPro" id="IPR043202">
    <property type="entry name" value="Band-7_stomatin-like"/>
</dbReference>
<dbReference type="SUPFAM" id="SSF117892">
    <property type="entry name" value="Band 7/SPFH domain"/>
    <property type="match status" value="1"/>
</dbReference>
<dbReference type="PANTHER" id="PTHR10264:SF83">
    <property type="entry name" value="BLL5629 PROTEIN"/>
    <property type="match status" value="1"/>
</dbReference>
<dbReference type="Pfam" id="PF01145">
    <property type="entry name" value="Band_7"/>
    <property type="match status" value="1"/>
</dbReference>
<dbReference type="InterPro" id="IPR001107">
    <property type="entry name" value="Band_7"/>
</dbReference>
<comment type="similarity">
    <text evidence="1">Belongs to the band 7/mec-2 family.</text>
</comment>
<dbReference type="PANTHER" id="PTHR10264">
    <property type="entry name" value="BAND 7 PROTEIN-RELATED"/>
    <property type="match status" value="1"/>
</dbReference>
<feature type="domain" description="Band 7" evidence="2">
    <location>
        <begin position="1"/>
        <end position="157"/>
    </location>
</feature>
<sequence>MRVVVREWERVLVYRDGGFERELDPGAHQVRRWRRRVVRVTIRPQQVVVPLQEVVTGDGLQVRVSLAAVTRVAAPRTWHEAVEGPEGFVYTALQVALREAVTSRTLEELLAERAQVPDELLPAVAASAAGVGMAVDAAVLRDVVVPAEVRRAATDLATARAQGLAALERARSEVAATRALANAAKLVDAHPGLLQLRTLQAVEAGGATVVLSADPSGRRVGSQAGEVG</sequence>
<dbReference type="Proteomes" id="UP000664209">
    <property type="component" value="Unassembled WGS sequence"/>
</dbReference>
<evidence type="ECO:0000313" key="3">
    <source>
        <dbReference type="EMBL" id="MBO1751334.1"/>
    </source>
</evidence>
<dbReference type="AlphaFoldDB" id="A0A939LP96"/>
<keyword evidence="4" id="KW-1185">Reference proteome</keyword>
<gene>
    <name evidence="3" type="ORF">J4G33_05910</name>
</gene>
<evidence type="ECO:0000313" key="4">
    <source>
        <dbReference type="Proteomes" id="UP000664209"/>
    </source>
</evidence>
<reference evidence="3" key="1">
    <citation type="submission" date="2021-03" db="EMBL/GenBank/DDBJ databases">
        <title>Actinotalea soli sp. nov., isolated from soil.</title>
        <authorList>
            <person name="Ping W."/>
            <person name="Zhang J."/>
        </authorList>
    </citation>
    <scope>NUCLEOTIDE SEQUENCE</scope>
    <source>
        <strain evidence="3">BY-33</strain>
    </source>
</reference>
<proteinExistence type="inferred from homology"/>
<name>A0A939LP96_9CELL</name>
<organism evidence="3 4">
    <name type="scientific">Actinotalea soli</name>
    <dbReference type="NCBI Taxonomy" id="2819234"/>
    <lineage>
        <taxon>Bacteria</taxon>
        <taxon>Bacillati</taxon>
        <taxon>Actinomycetota</taxon>
        <taxon>Actinomycetes</taxon>
        <taxon>Micrococcales</taxon>
        <taxon>Cellulomonadaceae</taxon>
        <taxon>Actinotalea</taxon>
    </lineage>
</organism>
<dbReference type="InterPro" id="IPR036013">
    <property type="entry name" value="Band_7/SPFH_dom_sf"/>
</dbReference>
<evidence type="ECO:0000259" key="2">
    <source>
        <dbReference type="SMART" id="SM00244"/>
    </source>
</evidence>
<dbReference type="PRINTS" id="PR00721">
    <property type="entry name" value="STOMATIN"/>
</dbReference>
<comment type="caution">
    <text evidence="3">The sequence shown here is derived from an EMBL/GenBank/DDBJ whole genome shotgun (WGS) entry which is preliminary data.</text>
</comment>
<evidence type="ECO:0000256" key="1">
    <source>
        <dbReference type="ARBA" id="ARBA00008164"/>
    </source>
</evidence>
<dbReference type="SMART" id="SM00244">
    <property type="entry name" value="PHB"/>
    <property type="match status" value="1"/>
</dbReference>
<dbReference type="GO" id="GO:0005886">
    <property type="term" value="C:plasma membrane"/>
    <property type="evidence" value="ECO:0007669"/>
    <property type="project" value="InterPro"/>
</dbReference>
<accession>A0A939LP96</accession>
<protein>
    <recommendedName>
        <fullName evidence="2">Band 7 domain-containing protein</fullName>
    </recommendedName>
</protein>